<gene>
    <name evidence="1" type="ORF">CC86DRAFT_411542</name>
</gene>
<dbReference type="EMBL" id="MU006238">
    <property type="protein sequence ID" value="KAF2821246.1"/>
    <property type="molecule type" value="Genomic_DNA"/>
</dbReference>
<evidence type="ECO:0000313" key="1">
    <source>
        <dbReference type="EMBL" id="KAF2821246.1"/>
    </source>
</evidence>
<evidence type="ECO:0000313" key="2">
    <source>
        <dbReference type="Proteomes" id="UP000799424"/>
    </source>
</evidence>
<name>A0A6A6ZJT5_9PLEO</name>
<protein>
    <submittedName>
        <fullName evidence="1">Uncharacterized protein</fullName>
    </submittedName>
</protein>
<keyword evidence="2" id="KW-1185">Reference proteome</keyword>
<dbReference type="OrthoDB" id="3598281at2759"/>
<dbReference type="AlphaFoldDB" id="A0A6A6ZJT5"/>
<proteinExistence type="predicted"/>
<reference evidence="1" key="1">
    <citation type="journal article" date="2020" name="Stud. Mycol.">
        <title>101 Dothideomycetes genomes: a test case for predicting lifestyles and emergence of pathogens.</title>
        <authorList>
            <person name="Haridas S."/>
            <person name="Albert R."/>
            <person name="Binder M."/>
            <person name="Bloem J."/>
            <person name="Labutti K."/>
            <person name="Salamov A."/>
            <person name="Andreopoulos B."/>
            <person name="Baker S."/>
            <person name="Barry K."/>
            <person name="Bills G."/>
            <person name="Bluhm B."/>
            <person name="Cannon C."/>
            <person name="Castanera R."/>
            <person name="Culley D."/>
            <person name="Daum C."/>
            <person name="Ezra D."/>
            <person name="Gonzalez J."/>
            <person name="Henrissat B."/>
            <person name="Kuo A."/>
            <person name="Liang C."/>
            <person name="Lipzen A."/>
            <person name="Lutzoni F."/>
            <person name="Magnuson J."/>
            <person name="Mondo S."/>
            <person name="Nolan M."/>
            <person name="Ohm R."/>
            <person name="Pangilinan J."/>
            <person name="Park H.-J."/>
            <person name="Ramirez L."/>
            <person name="Alfaro M."/>
            <person name="Sun H."/>
            <person name="Tritt A."/>
            <person name="Yoshinaga Y."/>
            <person name="Zwiers L.-H."/>
            <person name="Turgeon B."/>
            <person name="Goodwin S."/>
            <person name="Spatafora J."/>
            <person name="Crous P."/>
            <person name="Grigoriev I."/>
        </authorList>
    </citation>
    <scope>NUCLEOTIDE SEQUENCE</scope>
    <source>
        <strain evidence="1">CBS 113818</strain>
    </source>
</reference>
<organism evidence="1 2">
    <name type="scientific">Ophiobolus disseminans</name>
    <dbReference type="NCBI Taxonomy" id="1469910"/>
    <lineage>
        <taxon>Eukaryota</taxon>
        <taxon>Fungi</taxon>
        <taxon>Dikarya</taxon>
        <taxon>Ascomycota</taxon>
        <taxon>Pezizomycotina</taxon>
        <taxon>Dothideomycetes</taxon>
        <taxon>Pleosporomycetidae</taxon>
        <taxon>Pleosporales</taxon>
        <taxon>Pleosporineae</taxon>
        <taxon>Phaeosphaeriaceae</taxon>
        <taxon>Ophiobolus</taxon>
    </lineage>
</organism>
<sequence length="339" mass="38706">MDLLHNTDIANGENIKEGNFFQRCLEESKKCLVRLGEQLELRGRMDNVHDSELPKIWKIAQRFWPLIHHIYLATVYGDTNQIRNANTDKARASAHFEILVVPSSRSATNETHDQNLDRSISRRGANKTLLVTNKCDVTQVIKDINEEPFLTLQARLEEIRPQEEDLEDTDKDDEEANQTTADIDTYKEIVLKAARLAYILREGAKIQAHVQSKGIDQLSTSARQFQLCKARKPESPPILDIFATGIPALRIFLLGLPARTNYRALRNHIFDTLPDIVVKSKQLQVNFVGDEGYAQMRENLAHEIPILKDALMNLSTTLVQDRITLPWEEIRLRSTSSQC</sequence>
<accession>A0A6A6ZJT5</accession>
<dbReference type="Proteomes" id="UP000799424">
    <property type="component" value="Unassembled WGS sequence"/>
</dbReference>